<dbReference type="AlphaFoldDB" id="A0A645IS94"/>
<reference evidence="2" key="1">
    <citation type="submission" date="2019-08" db="EMBL/GenBank/DDBJ databases">
        <authorList>
            <person name="Kucharzyk K."/>
            <person name="Murdoch R.W."/>
            <person name="Higgins S."/>
            <person name="Loffler F."/>
        </authorList>
    </citation>
    <scope>NUCLEOTIDE SEQUENCE</scope>
</reference>
<evidence type="ECO:0000313" key="2">
    <source>
        <dbReference type="EMBL" id="MPN51264.1"/>
    </source>
</evidence>
<accession>A0A645IS94</accession>
<feature type="region of interest" description="Disordered" evidence="1">
    <location>
        <begin position="39"/>
        <end position="121"/>
    </location>
</feature>
<protein>
    <submittedName>
        <fullName evidence="2">Uncharacterized protein</fullName>
    </submittedName>
</protein>
<organism evidence="2">
    <name type="scientific">bioreactor metagenome</name>
    <dbReference type="NCBI Taxonomy" id="1076179"/>
    <lineage>
        <taxon>unclassified sequences</taxon>
        <taxon>metagenomes</taxon>
        <taxon>ecological metagenomes</taxon>
    </lineage>
</organism>
<dbReference type="EMBL" id="VSSQ01116195">
    <property type="protein sequence ID" value="MPN51264.1"/>
    <property type="molecule type" value="Genomic_DNA"/>
</dbReference>
<comment type="caution">
    <text evidence="2">The sequence shown here is derived from an EMBL/GenBank/DDBJ whole genome shotgun (WGS) entry which is preliminary data.</text>
</comment>
<feature type="compositionally biased region" description="Basic and acidic residues" evidence="1">
    <location>
        <begin position="52"/>
        <end position="69"/>
    </location>
</feature>
<name>A0A645IS94_9ZZZZ</name>
<proteinExistence type="predicted"/>
<gene>
    <name evidence="2" type="ORF">SDC9_198907</name>
</gene>
<sequence>MTGQRLRPRRILGNKAARGGHIVIQPAVFPGVNHVSAAAQHADDQAAGPEGALRRHGVDAPGQSRDHQRSGLRKAKGQILRAADAVRRSLPRPHHGDGGQLVHRGKPAPDVHKTGRVVNTA</sequence>
<evidence type="ECO:0000256" key="1">
    <source>
        <dbReference type="SAM" id="MobiDB-lite"/>
    </source>
</evidence>